<organism evidence="4 5">
    <name type="scientific">Sphaerisporangium album</name>
    <dbReference type="NCBI Taxonomy" id="509200"/>
    <lineage>
        <taxon>Bacteria</taxon>
        <taxon>Bacillati</taxon>
        <taxon>Actinomycetota</taxon>
        <taxon>Actinomycetes</taxon>
        <taxon>Streptosporangiales</taxon>
        <taxon>Streptosporangiaceae</taxon>
        <taxon>Sphaerisporangium</taxon>
    </lineage>
</organism>
<evidence type="ECO:0000256" key="1">
    <source>
        <dbReference type="ARBA" id="ARBA00022679"/>
    </source>
</evidence>
<dbReference type="AlphaFoldDB" id="A0A367EXX5"/>
<name>A0A367EXX5_9ACTN</name>
<protein>
    <submittedName>
        <fullName evidence="4">GNAT family N-acetyltransferase</fullName>
    </submittedName>
</protein>
<feature type="domain" description="N-acetyltransferase" evidence="3">
    <location>
        <begin position="1"/>
        <end position="138"/>
    </location>
</feature>
<dbReference type="OrthoDB" id="4016818at2"/>
<keyword evidence="5" id="KW-1185">Reference proteome</keyword>
<dbReference type="InterPro" id="IPR050832">
    <property type="entry name" value="Bact_Acetyltransf"/>
</dbReference>
<proteinExistence type="predicted"/>
<dbReference type="InterPro" id="IPR000182">
    <property type="entry name" value="GNAT_dom"/>
</dbReference>
<dbReference type="SUPFAM" id="SSF55729">
    <property type="entry name" value="Acyl-CoA N-acyltransferases (Nat)"/>
    <property type="match status" value="2"/>
</dbReference>
<keyword evidence="2" id="KW-0012">Acyltransferase</keyword>
<keyword evidence="1 4" id="KW-0808">Transferase</keyword>
<dbReference type="Gene3D" id="3.40.630.30">
    <property type="match status" value="2"/>
</dbReference>
<dbReference type="PROSITE" id="PS51186">
    <property type="entry name" value="GNAT"/>
    <property type="match status" value="2"/>
</dbReference>
<evidence type="ECO:0000313" key="5">
    <source>
        <dbReference type="Proteomes" id="UP000253094"/>
    </source>
</evidence>
<reference evidence="4 5" key="1">
    <citation type="submission" date="2018-06" db="EMBL/GenBank/DDBJ databases">
        <title>Sphaerisporangium craniellae sp. nov., isolated from a marine sponge in the South China Sea.</title>
        <authorList>
            <person name="Li L."/>
        </authorList>
    </citation>
    <scope>NUCLEOTIDE SEQUENCE [LARGE SCALE GENOMIC DNA]</scope>
    <source>
        <strain evidence="4 5">CCTCC AA 208026</strain>
    </source>
</reference>
<dbReference type="PANTHER" id="PTHR43877">
    <property type="entry name" value="AMINOALKYLPHOSPHONATE N-ACETYLTRANSFERASE-RELATED-RELATED"/>
    <property type="match status" value="1"/>
</dbReference>
<dbReference type="CDD" id="cd04301">
    <property type="entry name" value="NAT_SF"/>
    <property type="match status" value="2"/>
</dbReference>
<evidence type="ECO:0000313" key="4">
    <source>
        <dbReference type="EMBL" id="RCG22851.1"/>
    </source>
</evidence>
<feature type="domain" description="N-acetyltransferase" evidence="3">
    <location>
        <begin position="174"/>
        <end position="296"/>
    </location>
</feature>
<gene>
    <name evidence="4" type="ORF">DQ384_34975</name>
</gene>
<accession>A0A367EXX5</accession>
<evidence type="ECO:0000256" key="2">
    <source>
        <dbReference type="ARBA" id="ARBA00023315"/>
    </source>
</evidence>
<comment type="caution">
    <text evidence="4">The sequence shown here is derived from an EMBL/GenBank/DDBJ whole genome shotgun (WGS) entry which is preliminary data.</text>
</comment>
<evidence type="ECO:0000259" key="3">
    <source>
        <dbReference type="PROSITE" id="PS51186"/>
    </source>
</evidence>
<sequence>MPAIGELAREALALDAEEAPQLVARLAAPPEGRAWTALVTSGLEGVVFASTSSIPGVGHVDLLAVRPPARCRGLGRALVVAAEGWLREHGVREARLAANPPCYAWPGIDVRYTPAILLAESLGYERYRVAWNMTVDLAEYGARDASAGPPAARTGYAWGPSEEDDLARLAAAGATVRAAPPGGRDEVVAFARENWNDAWAWEAEHATGCHYAVRGGEILGFAAWGARPLWFGPMGTAESARGLGVGSVLLRRCLREMTAAGQRTAQIGWVGPLAFYAKTAGAWVERAFWLYNRSIP</sequence>
<dbReference type="Pfam" id="PF00583">
    <property type="entry name" value="Acetyltransf_1"/>
    <property type="match status" value="2"/>
</dbReference>
<dbReference type="Proteomes" id="UP000253094">
    <property type="component" value="Unassembled WGS sequence"/>
</dbReference>
<dbReference type="EMBL" id="QOIL01000027">
    <property type="protein sequence ID" value="RCG22851.1"/>
    <property type="molecule type" value="Genomic_DNA"/>
</dbReference>
<dbReference type="InterPro" id="IPR016181">
    <property type="entry name" value="Acyl_CoA_acyltransferase"/>
</dbReference>
<dbReference type="GO" id="GO:0016747">
    <property type="term" value="F:acyltransferase activity, transferring groups other than amino-acyl groups"/>
    <property type="evidence" value="ECO:0007669"/>
    <property type="project" value="InterPro"/>
</dbReference>